<sequence length="222" mass="24892">MIDGPTHINQEAERLAQPLVLPCLTGVFHANVTWRYPYFRCLKHRYRASYELATCLTSPGSRPSREPGFTGWVPQCGRTRTAVRQPMRITYVAHAQCLLLWNDAYQHGMPKISQSEHLMPAAYLSRLARSLWLEPCSHAKLCPGVVAVPGYNDCLAAFRLGFCPDTPAEETGMPDSDLVDEEILRATADAARATRAWNNAARQMNFYTDPTELHPHARPIAS</sequence>
<accession>A0ACC1NUK5</accession>
<dbReference type="EMBL" id="JAPDGR010001491">
    <property type="protein sequence ID" value="KAJ2982089.1"/>
    <property type="molecule type" value="Genomic_DNA"/>
</dbReference>
<protein>
    <submittedName>
        <fullName evidence="1">Uncharacterized protein</fullName>
    </submittedName>
</protein>
<keyword evidence="2" id="KW-1185">Reference proteome</keyword>
<evidence type="ECO:0000313" key="1">
    <source>
        <dbReference type="EMBL" id="KAJ2982089.1"/>
    </source>
</evidence>
<gene>
    <name evidence="1" type="ORF">NUW58_g6518</name>
</gene>
<reference evidence="1" key="1">
    <citation type="submission" date="2022-10" db="EMBL/GenBank/DDBJ databases">
        <title>Genome Sequence of Xylaria curta.</title>
        <authorList>
            <person name="Buettner E."/>
        </authorList>
    </citation>
    <scope>NUCLEOTIDE SEQUENCE</scope>
    <source>
        <strain evidence="1">Babe10</strain>
    </source>
</reference>
<proteinExistence type="predicted"/>
<name>A0ACC1NUK5_9PEZI</name>
<evidence type="ECO:0000313" key="2">
    <source>
        <dbReference type="Proteomes" id="UP001143856"/>
    </source>
</evidence>
<comment type="caution">
    <text evidence="1">The sequence shown here is derived from an EMBL/GenBank/DDBJ whole genome shotgun (WGS) entry which is preliminary data.</text>
</comment>
<organism evidence="1 2">
    <name type="scientific">Xylaria curta</name>
    <dbReference type="NCBI Taxonomy" id="42375"/>
    <lineage>
        <taxon>Eukaryota</taxon>
        <taxon>Fungi</taxon>
        <taxon>Dikarya</taxon>
        <taxon>Ascomycota</taxon>
        <taxon>Pezizomycotina</taxon>
        <taxon>Sordariomycetes</taxon>
        <taxon>Xylariomycetidae</taxon>
        <taxon>Xylariales</taxon>
        <taxon>Xylariaceae</taxon>
        <taxon>Xylaria</taxon>
    </lineage>
</organism>
<dbReference type="Proteomes" id="UP001143856">
    <property type="component" value="Unassembled WGS sequence"/>
</dbReference>